<dbReference type="RefSeq" id="WP_046234020.1">
    <property type="nucleotide sequence ID" value="NZ_FONN01000027.1"/>
</dbReference>
<dbReference type="PANTHER" id="PTHR33178">
    <property type="match status" value="1"/>
</dbReference>
<gene>
    <name evidence="3" type="ORF">SAMN04487969_12710</name>
</gene>
<protein>
    <submittedName>
        <fullName evidence="3">Stress responsive A/B Barrel Domain</fullName>
    </submittedName>
</protein>
<proteinExistence type="predicted"/>
<dbReference type="Pfam" id="PF07876">
    <property type="entry name" value="Dabb"/>
    <property type="match status" value="1"/>
</dbReference>
<evidence type="ECO:0000313" key="4">
    <source>
        <dbReference type="Proteomes" id="UP000183410"/>
    </source>
</evidence>
<keyword evidence="4" id="KW-1185">Reference proteome</keyword>
<reference evidence="4" key="1">
    <citation type="submission" date="2016-10" db="EMBL/GenBank/DDBJ databases">
        <authorList>
            <person name="Varghese N."/>
            <person name="Submissions S."/>
        </authorList>
    </citation>
    <scope>NUCLEOTIDE SEQUENCE [LARGE SCALE GENOMIC DNA]</scope>
    <source>
        <strain evidence="4">CGMCC 1.10223</strain>
    </source>
</reference>
<dbReference type="AlphaFoldDB" id="A0A1I2HTP2"/>
<evidence type="ECO:0000256" key="1">
    <source>
        <dbReference type="ARBA" id="ARBA00011738"/>
    </source>
</evidence>
<dbReference type="Proteomes" id="UP000183410">
    <property type="component" value="Unassembled WGS sequence"/>
</dbReference>
<dbReference type="EMBL" id="FONN01000027">
    <property type="protein sequence ID" value="SFF33424.1"/>
    <property type="molecule type" value="Genomic_DNA"/>
</dbReference>
<evidence type="ECO:0000313" key="3">
    <source>
        <dbReference type="EMBL" id="SFF33424.1"/>
    </source>
</evidence>
<dbReference type="OrthoDB" id="9808130at2"/>
<name>A0A1I2HTP2_9BACL</name>
<dbReference type="PANTHER" id="PTHR33178:SF10">
    <property type="entry name" value="STRESS-RESPONSE A_B BARREL DOMAIN-CONTAINING PROTEIN"/>
    <property type="match status" value="1"/>
</dbReference>
<dbReference type="Gene3D" id="3.30.70.100">
    <property type="match status" value="1"/>
</dbReference>
<feature type="domain" description="Stress-response A/B barrel" evidence="2">
    <location>
        <begin position="2"/>
        <end position="97"/>
    </location>
</feature>
<dbReference type="InterPro" id="IPR044662">
    <property type="entry name" value="HS1/DABB1-like"/>
</dbReference>
<evidence type="ECO:0000259" key="2">
    <source>
        <dbReference type="PROSITE" id="PS51502"/>
    </source>
</evidence>
<dbReference type="InterPro" id="IPR013097">
    <property type="entry name" value="Dabb"/>
</dbReference>
<accession>A0A1I2HTP2</accession>
<organism evidence="3 4">
    <name type="scientific">Paenibacillus algorifonticola</name>
    <dbReference type="NCBI Taxonomy" id="684063"/>
    <lineage>
        <taxon>Bacteria</taxon>
        <taxon>Bacillati</taxon>
        <taxon>Bacillota</taxon>
        <taxon>Bacilli</taxon>
        <taxon>Bacillales</taxon>
        <taxon>Paenibacillaceae</taxon>
        <taxon>Paenibacillus</taxon>
    </lineage>
</organism>
<dbReference type="SUPFAM" id="SSF54909">
    <property type="entry name" value="Dimeric alpha+beta barrel"/>
    <property type="match status" value="1"/>
</dbReference>
<comment type="subunit">
    <text evidence="1">Homodimer.</text>
</comment>
<dbReference type="InterPro" id="IPR011008">
    <property type="entry name" value="Dimeric_a/b-barrel"/>
</dbReference>
<sequence>MYEHIILFKFNGNGTKDKQEELIRKVKSFKGSIPGIVELTAGINVTEEVENINGYTVGIRVTFQDLQASRDYMHHPLHQELLQSAIPLVDGVVVVDYPID</sequence>
<dbReference type="PROSITE" id="PS51502">
    <property type="entry name" value="S_R_A_B_BARREL"/>
    <property type="match status" value="1"/>
</dbReference>
<dbReference type="SMART" id="SM00886">
    <property type="entry name" value="Dabb"/>
    <property type="match status" value="1"/>
</dbReference>